<dbReference type="Proteomes" id="UP000012062">
    <property type="component" value="Unassembled WGS sequence"/>
</dbReference>
<dbReference type="EMBL" id="CAUM01000095">
    <property type="protein sequence ID" value="CCV06242.1"/>
    <property type="molecule type" value="Genomic_DNA"/>
</dbReference>
<keyword evidence="2" id="KW-0862">Zinc</keyword>
<organism evidence="7 8">
    <name type="scientific">Mesorhizobium metallidurans STM 2683</name>
    <dbReference type="NCBI Taxonomy" id="1297569"/>
    <lineage>
        <taxon>Bacteria</taxon>
        <taxon>Pseudomonadati</taxon>
        <taxon>Pseudomonadota</taxon>
        <taxon>Alphaproteobacteria</taxon>
        <taxon>Hyphomicrobiales</taxon>
        <taxon>Phyllobacteriaceae</taxon>
        <taxon>Mesorhizobium</taxon>
    </lineage>
</organism>
<evidence type="ECO:0000259" key="4">
    <source>
        <dbReference type="PROSITE" id="PS50966"/>
    </source>
</evidence>
<feature type="region of interest" description="Disordered" evidence="3">
    <location>
        <begin position="1"/>
        <end position="39"/>
    </location>
</feature>
<keyword evidence="7" id="KW-0547">Nucleotide-binding</keyword>
<protein>
    <submittedName>
        <fullName evidence="7">DNA/RNA helicase, SNF2 family</fullName>
    </submittedName>
</protein>
<dbReference type="PROSITE" id="PS51194">
    <property type="entry name" value="HELICASE_CTER"/>
    <property type="match status" value="1"/>
</dbReference>
<dbReference type="SUPFAM" id="SSF52540">
    <property type="entry name" value="P-loop containing nucleoside triphosphate hydrolases"/>
    <property type="match status" value="2"/>
</dbReference>
<sequence length="838" mass="92326">MKSKRQGLNSPTKPKTKPKVKPDKEPKLSRTHAPADLSPVDWQRGLRRQFGQEQDFGLENLTSEPFFSEFRVSNPVSKSSYRVVVRGLGPGGNFCSCPDYATSELGTCKHLEFALAQLKKKRGARTAFARGYQPAFSELYLRNEGKRRVHFRAGTDCPPAVSEAADGLFDAEHDGMLPDDRFGELERFMAMVSKCGHELRAYDDALDFIAGRRDADWRAAKLEQLFPRGAADPKLLALLKVPLYPYQAEGALFAVRSGRALIGDDMGLGKTIQAIAAAEILARHFGVSKVLVVCPTSLKYQWQSEIMRFSGREGENAARVINGGRAQRQKDYALDDFCKITNYEKLKPDLDLIAAWEPELVIVDEAQRVKNWNTIAARALKRIDSSYAIVLTGTPLENKLEELVSIVQFVDQHRLGPTWRLLHEHQVKDDAGRVTGYTGLEKIGQTLAPVMIRRRKSEVLRQLPSRTDQNLLVPMTEMQMLYHQENADVVAKIVQRWRKTRFLSDKDQRRLTCALQNMRMSCNSTYLLDRETDHGVKADELAALFDGLFAEPEAKAVVFSQWTRTHDIVIRRLEARGLGYVSFHGGVPSDKRPALVERFRDDPACRVFLSTDAGSTGLNLQHASTLVNMDLPWNPAILEQRIARIHRMGQPRPVQVVNFVAKGTIEEGMLSVLAFKRSLSAGILDGGSGEISLGGSRLNRFMKDVENVTGSMGEGEAVTPAEEVRNIVASDAVGSVEDARADADAGAGDMAGARADGVAAPPPDAGADPWHALVQVGAQFVAALASASDPNAPAHPWIERDPATGVQSLKMPLPPPETARQLADTLSALADSLRGKIA</sequence>
<keyword evidence="1" id="KW-0378">Hydrolase</keyword>
<keyword evidence="2" id="KW-0863">Zinc-finger</keyword>
<dbReference type="GO" id="GO:0008270">
    <property type="term" value="F:zinc ion binding"/>
    <property type="evidence" value="ECO:0007669"/>
    <property type="project" value="UniProtKB-KW"/>
</dbReference>
<dbReference type="GO" id="GO:0016787">
    <property type="term" value="F:hydrolase activity"/>
    <property type="evidence" value="ECO:0007669"/>
    <property type="project" value="UniProtKB-KW"/>
</dbReference>
<keyword evidence="7" id="KW-0067">ATP-binding</keyword>
<comment type="caution">
    <text evidence="7">The sequence shown here is derived from an EMBL/GenBank/DDBJ whole genome shotgun (WGS) entry which is preliminary data.</text>
</comment>
<dbReference type="AlphaFoldDB" id="M5EPG7"/>
<dbReference type="GO" id="GO:0005524">
    <property type="term" value="F:ATP binding"/>
    <property type="evidence" value="ECO:0007669"/>
    <property type="project" value="InterPro"/>
</dbReference>
<feature type="compositionally biased region" description="Polar residues" evidence="3">
    <location>
        <begin position="1"/>
        <end position="10"/>
    </location>
</feature>
<dbReference type="GO" id="GO:0004386">
    <property type="term" value="F:helicase activity"/>
    <property type="evidence" value="ECO:0007669"/>
    <property type="project" value="UniProtKB-KW"/>
</dbReference>
<dbReference type="Pfam" id="PF00271">
    <property type="entry name" value="Helicase_C"/>
    <property type="match status" value="1"/>
</dbReference>
<dbReference type="eggNOG" id="COG0553">
    <property type="taxonomic scope" value="Bacteria"/>
</dbReference>
<dbReference type="CDD" id="cd18793">
    <property type="entry name" value="SF2_C_SNF"/>
    <property type="match status" value="1"/>
</dbReference>
<dbReference type="PROSITE" id="PS50966">
    <property type="entry name" value="ZF_SWIM"/>
    <property type="match status" value="1"/>
</dbReference>
<feature type="domain" description="Helicase ATP-binding" evidence="5">
    <location>
        <begin position="251"/>
        <end position="413"/>
    </location>
</feature>
<keyword evidence="2" id="KW-0479">Metal-binding</keyword>
<dbReference type="InterPro" id="IPR027417">
    <property type="entry name" value="P-loop_NTPase"/>
</dbReference>
<dbReference type="InterPro" id="IPR001650">
    <property type="entry name" value="Helicase_C-like"/>
</dbReference>
<evidence type="ECO:0000256" key="3">
    <source>
        <dbReference type="SAM" id="MobiDB-lite"/>
    </source>
</evidence>
<evidence type="ECO:0000313" key="7">
    <source>
        <dbReference type="EMBL" id="CCV06242.1"/>
    </source>
</evidence>
<gene>
    <name evidence="7" type="ORF">MESS2_30043</name>
</gene>
<dbReference type="Gene3D" id="3.40.50.300">
    <property type="entry name" value="P-loop containing nucleotide triphosphate hydrolases"/>
    <property type="match status" value="1"/>
</dbReference>
<dbReference type="InterPro" id="IPR007527">
    <property type="entry name" value="Znf_SWIM"/>
</dbReference>
<dbReference type="RefSeq" id="WP_008875177.1">
    <property type="nucleotide sequence ID" value="NZ_CAUM01000095.1"/>
</dbReference>
<dbReference type="PANTHER" id="PTHR10799">
    <property type="entry name" value="SNF2/RAD54 HELICASE FAMILY"/>
    <property type="match status" value="1"/>
</dbReference>
<accession>M5EPG7</accession>
<dbReference type="STRING" id="1297569.MESS2_30043"/>
<reference evidence="7 8" key="1">
    <citation type="submission" date="2013-02" db="EMBL/GenBank/DDBJ databases">
        <authorList>
            <person name="Genoscope - CEA"/>
        </authorList>
    </citation>
    <scope>NUCLEOTIDE SEQUENCE [LARGE SCALE GENOMIC DNA]</scope>
    <source>
        <strain evidence="7 8">STM 2683</strain>
    </source>
</reference>
<dbReference type="PROSITE" id="PS51192">
    <property type="entry name" value="HELICASE_ATP_BIND_1"/>
    <property type="match status" value="1"/>
</dbReference>
<evidence type="ECO:0000259" key="6">
    <source>
        <dbReference type="PROSITE" id="PS51194"/>
    </source>
</evidence>
<evidence type="ECO:0000256" key="1">
    <source>
        <dbReference type="ARBA" id="ARBA00022801"/>
    </source>
</evidence>
<dbReference type="Gene3D" id="3.40.50.10810">
    <property type="entry name" value="Tandem AAA-ATPase domain"/>
    <property type="match status" value="1"/>
</dbReference>
<keyword evidence="8" id="KW-1185">Reference proteome</keyword>
<evidence type="ECO:0000313" key="8">
    <source>
        <dbReference type="Proteomes" id="UP000012062"/>
    </source>
</evidence>
<dbReference type="Pfam" id="PF00176">
    <property type="entry name" value="SNF2-rel_dom"/>
    <property type="match status" value="1"/>
</dbReference>
<proteinExistence type="predicted"/>
<dbReference type="InterPro" id="IPR049730">
    <property type="entry name" value="SNF2/RAD54-like_C"/>
</dbReference>
<feature type="domain" description="SWIM-type" evidence="4">
    <location>
        <begin position="81"/>
        <end position="119"/>
    </location>
</feature>
<dbReference type="InterPro" id="IPR014001">
    <property type="entry name" value="Helicase_ATP-bd"/>
</dbReference>
<keyword evidence="7" id="KW-0347">Helicase</keyword>
<dbReference type="InterPro" id="IPR000330">
    <property type="entry name" value="SNF2_N"/>
</dbReference>
<dbReference type="InterPro" id="IPR038718">
    <property type="entry name" value="SNF2-like_sf"/>
</dbReference>
<dbReference type="SMART" id="SM00487">
    <property type="entry name" value="DEXDc"/>
    <property type="match status" value="1"/>
</dbReference>
<evidence type="ECO:0000256" key="2">
    <source>
        <dbReference type="PROSITE-ProRule" id="PRU00325"/>
    </source>
</evidence>
<dbReference type="OrthoDB" id="9814088at2"/>
<dbReference type="SMART" id="SM00490">
    <property type="entry name" value="HELICc"/>
    <property type="match status" value="1"/>
</dbReference>
<feature type="domain" description="Helicase C-terminal" evidence="6">
    <location>
        <begin position="540"/>
        <end position="706"/>
    </location>
</feature>
<evidence type="ECO:0000259" key="5">
    <source>
        <dbReference type="PROSITE" id="PS51192"/>
    </source>
</evidence>
<dbReference type="CDD" id="cd17919">
    <property type="entry name" value="DEXHc_Snf"/>
    <property type="match status" value="1"/>
</dbReference>
<name>M5EPG7_9HYPH</name>